<dbReference type="GO" id="GO:0003677">
    <property type="term" value="F:DNA binding"/>
    <property type="evidence" value="ECO:0007669"/>
    <property type="project" value="InterPro"/>
</dbReference>
<evidence type="ECO:0000313" key="2">
    <source>
        <dbReference type="Proteomes" id="UP000295066"/>
    </source>
</evidence>
<name>A0A4R8LYP2_9BACT</name>
<protein>
    <submittedName>
        <fullName evidence="1">Transposase</fullName>
    </submittedName>
</protein>
<dbReference type="Proteomes" id="UP000295066">
    <property type="component" value="Unassembled WGS sequence"/>
</dbReference>
<keyword evidence="2" id="KW-1185">Reference proteome</keyword>
<comment type="caution">
    <text evidence="1">The sequence shown here is derived from an EMBL/GenBank/DDBJ whole genome shotgun (WGS) entry which is preliminary data.</text>
</comment>
<dbReference type="AlphaFoldDB" id="A0A4R8LYP2"/>
<dbReference type="InterPro" id="IPR002514">
    <property type="entry name" value="Transposase_8"/>
</dbReference>
<evidence type="ECO:0000313" key="1">
    <source>
        <dbReference type="EMBL" id="TDY53182.1"/>
    </source>
</evidence>
<accession>A0A4R8LYP2</accession>
<dbReference type="Pfam" id="PF01527">
    <property type="entry name" value="HTH_Tnp_1"/>
    <property type="match status" value="1"/>
</dbReference>
<reference evidence="1 2" key="1">
    <citation type="submission" date="2019-03" db="EMBL/GenBank/DDBJ databases">
        <title>Genomic Encyclopedia of Type Strains, Phase IV (KMG-IV): sequencing the most valuable type-strain genomes for metagenomic binning, comparative biology and taxonomic classification.</title>
        <authorList>
            <person name="Goeker M."/>
        </authorList>
    </citation>
    <scope>NUCLEOTIDE SEQUENCE [LARGE SCALE GENOMIC DNA]</scope>
    <source>
        <strain evidence="1 2">DSM 25964</strain>
    </source>
</reference>
<proteinExistence type="predicted"/>
<dbReference type="InterPro" id="IPR009057">
    <property type="entry name" value="Homeodomain-like_sf"/>
</dbReference>
<dbReference type="EMBL" id="SORI01000031">
    <property type="protein sequence ID" value="TDY53182.1"/>
    <property type="molecule type" value="Genomic_DNA"/>
</dbReference>
<dbReference type="SUPFAM" id="SSF46689">
    <property type="entry name" value="Homeodomain-like"/>
    <property type="match status" value="1"/>
</dbReference>
<gene>
    <name evidence="1" type="ORF">C8D99_13114</name>
</gene>
<dbReference type="GO" id="GO:0006313">
    <property type="term" value="P:DNA transposition"/>
    <property type="evidence" value="ECO:0007669"/>
    <property type="project" value="InterPro"/>
</dbReference>
<sequence>MMSTHYSVDFKVHVALEACKEDRTLAQLSREFGVSPEQICRWKKKLQSNAGLVFASKQMKKKREEPSATLYEEIGRLKMEIDRMKKCN</sequence>
<organism evidence="1 2">
    <name type="scientific">Aminivibrio pyruvatiphilus</name>
    <dbReference type="NCBI Taxonomy" id="1005740"/>
    <lineage>
        <taxon>Bacteria</taxon>
        <taxon>Thermotogati</taxon>
        <taxon>Synergistota</taxon>
        <taxon>Synergistia</taxon>
        <taxon>Synergistales</taxon>
        <taxon>Aminobacteriaceae</taxon>
        <taxon>Aminivibrio</taxon>
    </lineage>
</organism>
<dbReference type="Gene3D" id="1.10.10.10">
    <property type="entry name" value="Winged helix-like DNA-binding domain superfamily/Winged helix DNA-binding domain"/>
    <property type="match status" value="1"/>
</dbReference>
<dbReference type="GO" id="GO:0004803">
    <property type="term" value="F:transposase activity"/>
    <property type="evidence" value="ECO:0007669"/>
    <property type="project" value="InterPro"/>
</dbReference>
<dbReference type="InterPro" id="IPR036388">
    <property type="entry name" value="WH-like_DNA-bd_sf"/>
</dbReference>